<dbReference type="InterPro" id="IPR050306">
    <property type="entry name" value="PfkB_Carbo_kinase"/>
</dbReference>
<evidence type="ECO:0000256" key="5">
    <source>
        <dbReference type="ARBA" id="ARBA00022840"/>
    </source>
</evidence>
<dbReference type="SUPFAM" id="SSF53613">
    <property type="entry name" value="Ribokinase-like"/>
    <property type="match status" value="1"/>
</dbReference>
<dbReference type="Gene3D" id="3.40.1190.20">
    <property type="match status" value="1"/>
</dbReference>
<dbReference type="InterPro" id="IPR029056">
    <property type="entry name" value="Ribokinase-like"/>
</dbReference>
<dbReference type="EMBL" id="DVJJ01000018">
    <property type="protein sequence ID" value="HIS63889.1"/>
    <property type="molecule type" value="Genomic_DNA"/>
</dbReference>
<sequence length="318" mass="34188">MYDVAAIGELLIDFTVDRIQEDGYPVMAAHPGGAPANFLAALTKYGKKTAMIAKVGDDALGRQLVRTLQQVGIDGRGVLVDGSVFTTLAFVTRDANGEREFSFARKPGADMLLTADEVPYDLIDQSKVLHFGTVCMTNEPSRTAHYKAVEYARQQGKLVTFDPNLRELLWADLEDAKEQMFWGFRHADVVKISDNEVEFLFGCSVEEGAEKLLKEFGVKLVFVTLGKDGCYFANGKGSGRVPGVTDINVVDTTGAGDIFGGSAVTGLLELGKAPEDVTVEEMAKIAAFACTAASLSTTNLGGIFSVPERAAVEARVQQ</sequence>
<evidence type="ECO:0000256" key="4">
    <source>
        <dbReference type="ARBA" id="ARBA00022777"/>
    </source>
</evidence>
<dbReference type="CDD" id="cd01167">
    <property type="entry name" value="bac_FRK"/>
    <property type="match status" value="1"/>
</dbReference>
<dbReference type="PANTHER" id="PTHR43085:SF1">
    <property type="entry name" value="PSEUDOURIDINE KINASE-RELATED"/>
    <property type="match status" value="1"/>
</dbReference>
<evidence type="ECO:0000256" key="1">
    <source>
        <dbReference type="ARBA" id="ARBA00010688"/>
    </source>
</evidence>
<keyword evidence="2" id="KW-0808">Transferase</keyword>
<name>A0A9D1F7V1_9FIRM</name>
<keyword evidence="4 7" id="KW-0418">Kinase</keyword>
<dbReference type="Proteomes" id="UP000886741">
    <property type="component" value="Unassembled WGS sequence"/>
</dbReference>
<evidence type="ECO:0000313" key="8">
    <source>
        <dbReference type="Proteomes" id="UP000886741"/>
    </source>
</evidence>
<keyword evidence="5" id="KW-0067">ATP-binding</keyword>
<comment type="similarity">
    <text evidence="1">Belongs to the carbohydrate kinase PfkB family.</text>
</comment>
<comment type="caution">
    <text evidence="7">The sequence shown here is derived from an EMBL/GenBank/DDBJ whole genome shotgun (WGS) entry which is preliminary data.</text>
</comment>
<dbReference type="AlphaFoldDB" id="A0A9D1F7V1"/>
<evidence type="ECO:0000259" key="6">
    <source>
        <dbReference type="Pfam" id="PF00294"/>
    </source>
</evidence>
<dbReference type="GO" id="GO:0005524">
    <property type="term" value="F:ATP binding"/>
    <property type="evidence" value="ECO:0007669"/>
    <property type="project" value="UniProtKB-KW"/>
</dbReference>
<dbReference type="InterPro" id="IPR011611">
    <property type="entry name" value="PfkB_dom"/>
</dbReference>
<evidence type="ECO:0000313" key="7">
    <source>
        <dbReference type="EMBL" id="HIS63889.1"/>
    </source>
</evidence>
<dbReference type="PANTHER" id="PTHR43085">
    <property type="entry name" value="HEXOKINASE FAMILY MEMBER"/>
    <property type="match status" value="1"/>
</dbReference>
<proteinExistence type="inferred from homology"/>
<organism evidence="7 8">
    <name type="scientific">Candidatus Avoscillospira avistercoris</name>
    <dbReference type="NCBI Taxonomy" id="2840707"/>
    <lineage>
        <taxon>Bacteria</taxon>
        <taxon>Bacillati</taxon>
        <taxon>Bacillota</taxon>
        <taxon>Clostridia</taxon>
        <taxon>Eubacteriales</taxon>
        <taxon>Oscillospiraceae</taxon>
        <taxon>Oscillospiraceae incertae sedis</taxon>
        <taxon>Candidatus Avoscillospira</taxon>
    </lineage>
</organism>
<accession>A0A9D1F7V1</accession>
<evidence type="ECO:0000256" key="2">
    <source>
        <dbReference type="ARBA" id="ARBA00022679"/>
    </source>
</evidence>
<evidence type="ECO:0000256" key="3">
    <source>
        <dbReference type="ARBA" id="ARBA00022741"/>
    </source>
</evidence>
<feature type="domain" description="Carbohydrate kinase PfkB" evidence="6">
    <location>
        <begin position="3"/>
        <end position="308"/>
    </location>
</feature>
<protein>
    <submittedName>
        <fullName evidence="7">Carbohydrate kinase</fullName>
    </submittedName>
</protein>
<dbReference type="Pfam" id="PF00294">
    <property type="entry name" value="PfkB"/>
    <property type="match status" value="1"/>
</dbReference>
<gene>
    <name evidence="7" type="ORF">IAA83_00785</name>
</gene>
<dbReference type="GO" id="GO:0016301">
    <property type="term" value="F:kinase activity"/>
    <property type="evidence" value="ECO:0007669"/>
    <property type="project" value="UniProtKB-KW"/>
</dbReference>
<reference evidence="7" key="1">
    <citation type="submission" date="2020-10" db="EMBL/GenBank/DDBJ databases">
        <authorList>
            <person name="Gilroy R."/>
        </authorList>
    </citation>
    <scope>NUCLEOTIDE SEQUENCE</scope>
    <source>
        <strain evidence="7">ChiBcec16-1751</strain>
    </source>
</reference>
<keyword evidence="3" id="KW-0547">Nucleotide-binding</keyword>
<reference evidence="7" key="2">
    <citation type="journal article" date="2021" name="PeerJ">
        <title>Extensive microbial diversity within the chicken gut microbiome revealed by metagenomics and culture.</title>
        <authorList>
            <person name="Gilroy R."/>
            <person name="Ravi A."/>
            <person name="Getino M."/>
            <person name="Pursley I."/>
            <person name="Horton D.L."/>
            <person name="Alikhan N.F."/>
            <person name="Baker D."/>
            <person name="Gharbi K."/>
            <person name="Hall N."/>
            <person name="Watson M."/>
            <person name="Adriaenssens E.M."/>
            <person name="Foster-Nyarko E."/>
            <person name="Jarju S."/>
            <person name="Secka A."/>
            <person name="Antonio M."/>
            <person name="Oren A."/>
            <person name="Chaudhuri R.R."/>
            <person name="La Ragione R."/>
            <person name="Hildebrand F."/>
            <person name="Pallen M.J."/>
        </authorList>
    </citation>
    <scope>NUCLEOTIDE SEQUENCE</scope>
    <source>
        <strain evidence="7">ChiBcec16-1751</strain>
    </source>
</reference>